<organism evidence="1 2">
    <name type="scientific">Caloranaerobacter azorensis DSM 13643</name>
    <dbReference type="NCBI Taxonomy" id="1121264"/>
    <lineage>
        <taxon>Bacteria</taxon>
        <taxon>Bacillati</taxon>
        <taxon>Bacillota</taxon>
        <taxon>Tissierellia</taxon>
        <taxon>Tissierellales</taxon>
        <taxon>Thermohalobacteraceae</taxon>
        <taxon>Caloranaerobacter</taxon>
    </lineage>
</organism>
<reference evidence="2" key="1">
    <citation type="submission" date="2016-11" db="EMBL/GenBank/DDBJ databases">
        <authorList>
            <person name="Varghese N."/>
            <person name="Submissions S."/>
        </authorList>
    </citation>
    <scope>NUCLEOTIDE SEQUENCE [LARGE SCALE GENOMIC DNA]</scope>
    <source>
        <strain evidence="2">DSM 13643</strain>
    </source>
</reference>
<protein>
    <submittedName>
        <fullName evidence="1">Uncharacterized protein</fullName>
    </submittedName>
</protein>
<keyword evidence="2" id="KW-1185">Reference proteome</keyword>
<dbReference type="Proteomes" id="UP000183967">
    <property type="component" value="Unassembled WGS sequence"/>
</dbReference>
<name>A0A1M5VPX3_9FIRM</name>
<evidence type="ECO:0000313" key="1">
    <source>
        <dbReference type="EMBL" id="SHH76973.1"/>
    </source>
</evidence>
<accession>A0A1M5VPX3</accession>
<evidence type="ECO:0000313" key="2">
    <source>
        <dbReference type="Proteomes" id="UP000183967"/>
    </source>
</evidence>
<dbReference type="EMBL" id="FQXO01000067">
    <property type="protein sequence ID" value="SHH76973.1"/>
    <property type="molecule type" value="Genomic_DNA"/>
</dbReference>
<gene>
    <name evidence="1" type="ORF">SAMN02745135_02042</name>
</gene>
<proteinExistence type="predicted"/>
<dbReference type="RefSeq" id="WP_159430413.1">
    <property type="nucleotide sequence ID" value="NZ_FQXO01000067.1"/>
</dbReference>
<sequence>MTKEIADKVYRLIDRILEYDSTIEITIGNHIFFDCTKIDIILIKLEIL</sequence>
<dbReference type="AlphaFoldDB" id="A0A1M5VPX3"/>